<comment type="caution">
    <text evidence="2">The sequence shown here is derived from an EMBL/GenBank/DDBJ whole genome shotgun (WGS) entry which is preliminary data.</text>
</comment>
<gene>
    <name evidence="2" type="ORF">RJT34_02557</name>
</gene>
<dbReference type="AlphaFoldDB" id="A0AAN9KHW9"/>
<evidence type="ECO:0000256" key="1">
    <source>
        <dbReference type="SAM" id="MobiDB-lite"/>
    </source>
</evidence>
<dbReference type="Proteomes" id="UP001359559">
    <property type="component" value="Unassembled WGS sequence"/>
</dbReference>
<name>A0AAN9KHW9_CLITE</name>
<evidence type="ECO:0000313" key="2">
    <source>
        <dbReference type="EMBL" id="KAK7317925.1"/>
    </source>
</evidence>
<dbReference type="EMBL" id="JAYKXN010000001">
    <property type="protein sequence ID" value="KAK7317925.1"/>
    <property type="molecule type" value="Genomic_DNA"/>
</dbReference>
<reference evidence="2 3" key="1">
    <citation type="submission" date="2024-01" db="EMBL/GenBank/DDBJ databases">
        <title>The genomes of 5 underutilized Papilionoideae crops provide insights into root nodulation and disease resistance.</title>
        <authorList>
            <person name="Yuan L."/>
        </authorList>
    </citation>
    <scope>NUCLEOTIDE SEQUENCE [LARGE SCALE GENOMIC DNA]</scope>
    <source>
        <strain evidence="2">LY-2023</strain>
        <tissue evidence="2">Leaf</tissue>
    </source>
</reference>
<sequence length="85" mass="9811">MMATARRESKEEKDAHLAIAINGTTTKSLPPQIARVVLRDGSKRWTKLRCENEHKTKTKGDGTKVQANDQHCHQQWKDRRDCVRD</sequence>
<feature type="region of interest" description="Disordered" evidence="1">
    <location>
        <begin position="51"/>
        <end position="85"/>
    </location>
</feature>
<organism evidence="2 3">
    <name type="scientific">Clitoria ternatea</name>
    <name type="common">Butterfly pea</name>
    <dbReference type="NCBI Taxonomy" id="43366"/>
    <lineage>
        <taxon>Eukaryota</taxon>
        <taxon>Viridiplantae</taxon>
        <taxon>Streptophyta</taxon>
        <taxon>Embryophyta</taxon>
        <taxon>Tracheophyta</taxon>
        <taxon>Spermatophyta</taxon>
        <taxon>Magnoliopsida</taxon>
        <taxon>eudicotyledons</taxon>
        <taxon>Gunneridae</taxon>
        <taxon>Pentapetalae</taxon>
        <taxon>rosids</taxon>
        <taxon>fabids</taxon>
        <taxon>Fabales</taxon>
        <taxon>Fabaceae</taxon>
        <taxon>Papilionoideae</taxon>
        <taxon>50 kb inversion clade</taxon>
        <taxon>NPAAA clade</taxon>
        <taxon>indigoferoid/millettioid clade</taxon>
        <taxon>Phaseoleae</taxon>
        <taxon>Clitoria</taxon>
    </lineage>
</organism>
<feature type="compositionally biased region" description="Basic and acidic residues" evidence="1">
    <location>
        <begin position="70"/>
        <end position="85"/>
    </location>
</feature>
<evidence type="ECO:0000313" key="3">
    <source>
        <dbReference type="Proteomes" id="UP001359559"/>
    </source>
</evidence>
<protein>
    <submittedName>
        <fullName evidence="2">Uncharacterized protein</fullName>
    </submittedName>
</protein>
<keyword evidence="3" id="KW-1185">Reference proteome</keyword>
<accession>A0AAN9KHW9</accession>
<proteinExistence type="predicted"/>
<feature type="compositionally biased region" description="Basic and acidic residues" evidence="1">
    <location>
        <begin position="51"/>
        <end position="62"/>
    </location>
</feature>